<evidence type="ECO:0008006" key="12">
    <source>
        <dbReference type="Google" id="ProtNLM"/>
    </source>
</evidence>
<keyword evidence="11" id="KW-1185">Reference proteome</keyword>
<keyword evidence="7 9" id="KW-0472">Membrane</keyword>
<evidence type="ECO:0000256" key="2">
    <source>
        <dbReference type="ARBA" id="ARBA00004687"/>
    </source>
</evidence>
<accession>A0A6A5TZG4</accession>
<evidence type="ECO:0000256" key="7">
    <source>
        <dbReference type="ARBA" id="ARBA00023136"/>
    </source>
</evidence>
<sequence>MSTTVIGAPAAPRAPATPITILNNDTAKLYTHLHPILLLSLYAFQFPSIVTDPVPALTSTLIPLSILQIAYVAICLPPTGGSGSANMQAEKRKPGEKKKAAPSKVESGVNGKIIPAFLSLLLSTLAAAPLLTGTLVLFGAPITTHHTHTLLCGAHIALLSFLPLVYVHGVDGATWREVIALLLPIDEVYGGMIGSVVGAWCGAIPIPLDWDREWQKWPVTIVTGAYIGYAIGKLVGGTLLKGKKIMFE</sequence>
<dbReference type="EMBL" id="ML976988">
    <property type="protein sequence ID" value="KAF1958021.1"/>
    <property type="molecule type" value="Genomic_DNA"/>
</dbReference>
<evidence type="ECO:0000256" key="4">
    <source>
        <dbReference type="ARBA" id="ARBA00022692"/>
    </source>
</evidence>
<proteinExistence type="predicted"/>
<evidence type="ECO:0000256" key="9">
    <source>
        <dbReference type="SAM" id="Phobius"/>
    </source>
</evidence>
<feature type="transmembrane region" description="Helical" evidence="9">
    <location>
        <begin position="188"/>
        <end position="208"/>
    </location>
</feature>
<name>A0A6A5TZG4_9PLEO</name>
<reference evidence="10" key="1">
    <citation type="journal article" date="2020" name="Stud. Mycol.">
        <title>101 Dothideomycetes genomes: a test case for predicting lifestyles and emergence of pathogens.</title>
        <authorList>
            <person name="Haridas S."/>
            <person name="Albert R."/>
            <person name="Binder M."/>
            <person name="Bloem J."/>
            <person name="Labutti K."/>
            <person name="Salamov A."/>
            <person name="Andreopoulos B."/>
            <person name="Baker S."/>
            <person name="Barry K."/>
            <person name="Bills G."/>
            <person name="Bluhm B."/>
            <person name="Cannon C."/>
            <person name="Castanera R."/>
            <person name="Culley D."/>
            <person name="Daum C."/>
            <person name="Ezra D."/>
            <person name="Gonzalez J."/>
            <person name="Henrissat B."/>
            <person name="Kuo A."/>
            <person name="Liang C."/>
            <person name="Lipzen A."/>
            <person name="Lutzoni F."/>
            <person name="Magnuson J."/>
            <person name="Mondo S."/>
            <person name="Nolan M."/>
            <person name="Ohm R."/>
            <person name="Pangilinan J."/>
            <person name="Park H.-J."/>
            <person name="Ramirez L."/>
            <person name="Alfaro M."/>
            <person name="Sun H."/>
            <person name="Tritt A."/>
            <person name="Yoshinaga Y."/>
            <person name="Zwiers L.-H."/>
            <person name="Turgeon B."/>
            <person name="Goodwin S."/>
            <person name="Spatafora J."/>
            <person name="Crous P."/>
            <person name="Grigoriev I."/>
        </authorList>
    </citation>
    <scope>NUCLEOTIDE SEQUENCE</scope>
    <source>
        <strain evidence="10">CBS 675.92</strain>
    </source>
</reference>
<comment type="pathway">
    <text evidence="2">Glycolipid biosynthesis; glycosylphosphatidylinositol-anchor biosynthesis.</text>
</comment>
<feature type="transmembrane region" description="Helical" evidence="9">
    <location>
        <begin position="113"/>
        <end position="138"/>
    </location>
</feature>
<keyword evidence="4 9" id="KW-0812">Transmembrane</keyword>
<dbReference type="Pfam" id="PF06699">
    <property type="entry name" value="PIG-F"/>
    <property type="match status" value="1"/>
</dbReference>
<evidence type="ECO:0000256" key="8">
    <source>
        <dbReference type="SAM" id="MobiDB-lite"/>
    </source>
</evidence>
<dbReference type="UniPathway" id="UPA00196"/>
<evidence type="ECO:0000313" key="11">
    <source>
        <dbReference type="Proteomes" id="UP000800035"/>
    </source>
</evidence>
<feature type="region of interest" description="Disordered" evidence="8">
    <location>
        <begin position="82"/>
        <end position="102"/>
    </location>
</feature>
<dbReference type="InterPro" id="IPR009580">
    <property type="entry name" value="GPI_biosynthesis_protein_Pig-F"/>
</dbReference>
<evidence type="ECO:0000256" key="3">
    <source>
        <dbReference type="ARBA" id="ARBA00022502"/>
    </source>
</evidence>
<keyword evidence="3" id="KW-0337">GPI-anchor biosynthesis</keyword>
<dbReference type="GO" id="GO:0006506">
    <property type="term" value="P:GPI anchor biosynthetic process"/>
    <property type="evidence" value="ECO:0007669"/>
    <property type="project" value="UniProtKB-UniPathway"/>
</dbReference>
<comment type="subcellular location">
    <subcellularLocation>
        <location evidence="1">Endoplasmic reticulum membrane</location>
        <topology evidence="1">Multi-pass membrane protein</topology>
    </subcellularLocation>
</comment>
<feature type="transmembrane region" description="Helical" evidence="9">
    <location>
        <begin position="150"/>
        <end position="168"/>
    </location>
</feature>
<gene>
    <name evidence="10" type="ORF">CC80DRAFT_491329</name>
</gene>
<keyword evidence="5" id="KW-0256">Endoplasmic reticulum</keyword>
<keyword evidence="6 9" id="KW-1133">Transmembrane helix</keyword>
<evidence type="ECO:0000256" key="1">
    <source>
        <dbReference type="ARBA" id="ARBA00004477"/>
    </source>
</evidence>
<dbReference type="Proteomes" id="UP000800035">
    <property type="component" value="Unassembled WGS sequence"/>
</dbReference>
<organism evidence="10 11">
    <name type="scientific">Byssothecium circinans</name>
    <dbReference type="NCBI Taxonomy" id="147558"/>
    <lineage>
        <taxon>Eukaryota</taxon>
        <taxon>Fungi</taxon>
        <taxon>Dikarya</taxon>
        <taxon>Ascomycota</taxon>
        <taxon>Pezizomycotina</taxon>
        <taxon>Dothideomycetes</taxon>
        <taxon>Pleosporomycetidae</taxon>
        <taxon>Pleosporales</taxon>
        <taxon>Massarineae</taxon>
        <taxon>Massarinaceae</taxon>
        <taxon>Byssothecium</taxon>
    </lineage>
</organism>
<evidence type="ECO:0000256" key="6">
    <source>
        <dbReference type="ARBA" id="ARBA00022989"/>
    </source>
</evidence>
<dbReference type="AlphaFoldDB" id="A0A6A5TZG4"/>
<feature type="compositionally biased region" description="Basic and acidic residues" evidence="8">
    <location>
        <begin position="89"/>
        <end position="99"/>
    </location>
</feature>
<evidence type="ECO:0000313" key="10">
    <source>
        <dbReference type="EMBL" id="KAF1958021.1"/>
    </source>
</evidence>
<evidence type="ECO:0000256" key="5">
    <source>
        <dbReference type="ARBA" id="ARBA00022824"/>
    </source>
</evidence>
<dbReference type="OrthoDB" id="17366at2759"/>
<dbReference type="GO" id="GO:0005789">
    <property type="term" value="C:endoplasmic reticulum membrane"/>
    <property type="evidence" value="ECO:0007669"/>
    <property type="project" value="UniProtKB-SubCell"/>
</dbReference>
<protein>
    <recommendedName>
        <fullName evidence="12">Glycosylphosphatidylinositol anchor biosynthesis protein 11</fullName>
    </recommendedName>
</protein>